<dbReference type="InParanoid" id="F6VN10"/>
<evidence type="ECO:0000256" key="13">
    <source>
        <dbReference type="ARBA" id="ARBA00045096"/>
    </source>
</evidence>
<dbReference type="HOGENOM" id="CLU_032354_0_3_1"/>
<evidence type="ECO:0000256" key="25">
    <source>
        <dbReference type="HAMAP-Rule" id="MF_03172"/>
    </source>
</evidence>
<evidence type="ECO:0000256" key="23">
    <source>
        <dbReference type="ARBA" id="ARBA00048824"/>
    </source>
</evidence>
<comment type="catalytic activity">
    <reaction evidence="23">
        <text>dAMP + ATP = dADP + ADP</text>
        <dbReference type="Rhea" id="RHEA:23100"/>
        <dbReference type="ChEBI" id="CHEBI:30616"/>
        <dbReference type="ChEBI" id="CHEBI:57667"/>
        <dbReference type="ChEBI" id="CHEBI:58245"/>
        <dbReference type="ChEBI" id="CHEBI:456216"/>
    </reaction>
</comment>
<comment type="catalytic activity">
    <reaction evidence="1">
        <text>a 2'-deoxyribonucleoside 5'-diphosphate + ATP = a 2'-deoxyribonucleoside 5'-triphosphate + ADP</text>
        <dbReference type="Rhea" id="RHEA:44640"/>
        <dbReference type="ChEBI" id="CHEBI:30616"/>
        <dbReference type="ChEBI" id="CHEBI:61560"/>
        <dbReference type="ChEBI" id="CHEBI:73316"/>
        <dbReference type="ChEBI" id="CHEBI:456216"/>
        <dbReference type="EC" id="2.7.4.6"/>
    </reaction>
</comment>
<reference evidence="26" key="2">
    <citation type="journal article" date="2008" name="Genome Biol.">
        <title>Improved genome assembly and evidence-based global gene model set for the chordate Ciona intestinalis: new insight into intron and operon populations.</title>
        <authorList>
            <person name="Satou Y."/>
            <person name="Mineta K."/>
            <person name="Ogasawara M."/>
            <person name="Sasakura Y."/>
            <person name="Shoguchi E."/>
            <person name="Ueno K."/>
            <person name="Yamada L."/>
            <person name="Matsumoto J."/>
            <person name="Wasserscheid J."/>
            <person name="Dewar K."/>
            <person name="Wiley G.B."/>
            <person name="Macmil S.L."/>
            <person name="Roe B.A."/>
            <person name="Zeller R.W."/>
            <person name="Hastings K.E."/>
            <person name="Lemaire P."/>
            <person name="Lindquist E."/>
            <person name="Endo T."/>
            <person name="Hotta K."/>
            <person name="Inaba K."/>
        </authorList>
    </citation>
    <scope>NUCLEOTIDE SEQUENCE [LARGE SCALE GENOMIC DNA]</scope>
    <source>
        <strain evidence="26">wild type</strain>
    </source>
</reference>
<evidence type="ECO:0000256" key="2">
    <source>
        <dbReference type="ARBA" id="ARBA00000582"/>
    </source>
</evidence>
<dbReference type="GO" id="GO:0036430">
    <property type="term" value="F:CMP kinase activity"/>
    <property type="evidence" value="ECO:0007669"/>
    <property type="project" value="RHEA"/>
</dbReference>
<dbReference type="InterPro" id="IPR000850">
    <property type="entry name" value="Adenylat/UMP-CMP_kin"/>
</dbReference>
<keyword evidence="5 25" id="KW-0808">Transferase</keyword>
<dbReference type="GO" id="GO:0005634">
    <property type="term" value="C:nucleus"/>
    <property type="evidence" value="ECO:0007669"/>
    <property type="project" value="UniProtKB-SubCell"/>
</dbReference>
<dbReference type="OMA" id="GTQCDRM"/>
<evidence type="ECO:0000256" key="21">
    <source>
        <dbReference type="ARBA" id="ARBA00048620"/>
    </source>
</evidence>
<evidence type="ECO:0000256" key="1">
    <source>
        <dbReference type="ARBA" id="ARBA00000082"/>
    </source>
</evidence>
<comment type="catalytic activity">
    <reaction evidence="2">
        <text>AMP + ATP = 2 ADP</text>
        <dbReference type="Rhea" id="RHEA:12973"/>
        <dbReference type="ChEBI" id="CHEBI:30616"/>
        <dbReference type="ChEBI" id="CHEBI:456215"/>
        <dbReference type="ChEBI" id="CHEBI:456216"/>
        <dbReference type="EC" id="2.7.4.3"/>
    </reaction>
</comment>
<comment type="catalytic activity">
    <reaction evidence="22">
        <text>dGDP + ATP = dGTP + ADP</text>
        <dbReference type="Rhea" id="RHEA:27690"/>
        <dbReference type="ChEBI" id="CHEBI:30616"/>
        <dbReference type="ChEBI" id="CHEBI:58595"/>
        <dbReference type="ChEBI" id="CHEBI:61429"/>
        <dbReference type="ChEBI" id="CHEBI:456216"/>
        <dbReference type="EC" id="2.7.4.6"/>
    </reaction>
</comment>
<keyword evidence="6 25" id="KW-0547">Nucleotide-binding</keyword>
<dbReference type="InterPro" id="IPR006267">
    <property type="entry name" value="AK1/5"/>
</dbReference>
<evidence type="ECO:0000256" key="14">
    <source>
        <dbReference type="ARBA" id="ARBA00045110"/>
    </source>
</evidence>
<keyword evidence="4 25" id="KW-0963">Cytoplasm</keyword>
<keyword evidence="7 25" id="KW-0418">Kinase</keyword>
<dbReference type="Pfam" id="PF00406">
    <property type="entry name" value="ADK"/>
    <property type="match status" value="1"/>
</dbReference>
<comment type="similarity">
    <text evidence="25">Belongs to the adenylate kinase family. UMP-CMP kinase subfamily.</text>
</comment>
<dbReference type="EMBL" id="EAAA01002947">
    <property type="status" value="NOT_ANNOTATED_CDS"/>
    <property type="molecule type" value="Genomic_DNA"/>
</dbReference>
<evidence type="ECO:0000256" key="9">
    <source>
        <dbReference type="ARBA" id="ARBA00022975"/>
    </source>
</evidence>
<comment type="subcellular location">
    <subcellularLocation>
        <location evidence="25">Cytoplasm</location>
    </subcellularLocation>
    <subcellularLocation>
        <location evidence="25">Nucleus</location>
    </subcellularLocation>
</comment>
<comment type="catalytic activity">
    <reaction evidence="25">
        <text>dCMP + ATP = dCDP + ADP</text>
        <dbReference type="Rhea" id="RHEA:25094"/>
        <dbReference type="ChEBI" id="CHEBI:30616"/>
        <dbReference type="ChEBI" id="CHEBI:57566"/>
        <dbReference type="ChEBI" id="CHEBI:58593"/>
        <dbReference type="ChEBI" id="CHEBI:456216"/>
        <dbReference type="EC" id="2.7.4.14"/>
    </reaction>
</comment>
<comment type="catalytic activity">
    <reaction evidence="11">
        <text>dADP + GTP = dATP + GDP</text>
        <dbReference type="Rhea" id="RHEA:79871"/>
        <dbReference type="ChEBI" id="CHEBI:37565"/>
        <dbReference type="ChEBI" id="CHEBI:57667"/>
        <dbReference type="ChEBI" id="CHEBI:58189"/>
        <dbReference type="ChEBI" id="CHEBI:61404"/>
    </reaction>
</comment>
<comment type="catalytic activity">
    <reaction evidence="16">
        <text>UDP + ATP = UTP + ADP</text>
        <dbReference type="Rhea" id="RHEA:25098"/>
        <dbReference type="ChEBI" id="CHEBI:30616"/>
        <dbReference type="ChEBI" id="CHEBI:46398"/>
        <dbReference type="ChEBI" id="CHEBI:58223"/>
        <dbReference type="ChEBI" id="CHEBI:456216"/>
        <dbReference type="EC" id="2.7.4.6"/>
    </reaction>
</comment>
<dbReference type="FunCoup" id="F6VN10">
    <property type="interactions" value="3"/>
</dbReference>
<feature type="binding site" evidence="25">
    <location>
        <position position="57"/>
    </location>
    <ligand>
        <name>a ribonucleoside 5'-phosphate</name>
        <dbReference type="ChEBI" id="CHEBI:58043"/>
    </ligand>
</feature>
<dbReference type="GO" id="GO:0006207">
    <property type="term" value="P:'de novo' pyrimidine nucleobase biosynthetic process"/>
    <property type="evidence" value="ECO:0007669"/>
    <property type="project" value="InterPro"/>
</dbReference>
<comment type="catalytic activity">
    <reaction evidence="13">
        <text>a ribonucleoside 5'-phosphate + ATP = a ribonucleoside 5'-diphosphate + ADP</text>
        <dbReference type="Rhea" id="RHEA:24036"/>
        <dbReference type="ChEBI" id="CHEBI:30616"/>
        <dbReference type="ChEBI" id="CHEBI:57930"/>
        <dbReference type="ChEBI" id="CHEBI:58043"/>
        <dbReference type="ChEBI" id="CHEBI:456216"/>
        <dbReference type="EC" id="2.7.4.4"/>
    </reaction>
</comment>
<feature type="binding site" evidence="25">
    <location>
        <begin position="31"/>
        <end position="36"/>
    </location>
    <ligand>
        <name>ATP</name>
        <dbReference type="ChEBI" id="CHEBI:30616"/>
    </ligand>
</feature>
<evidence type="ECO:0000313" key="27">
    <source>
        <dbReference type="Proteomes" id="UP000008144"/>
    </source>
</evidence>
<comment type="catalytic activity">
    <reaction evidence="21">
        <text>dTDP + GTP = dTTP + GDP</text>
        <dbReference type="Rhea" id="RHEA:79867"/>
        <dbReference type="ChEBI" id="CHEBI:37565"/>
        <dbReference type="ChEBI" id="CHEBI:37568"/>
        <dbReference type="ChEBI" id="CHEBI:58189"/>
        <dbReference type="ChEBI" id="CHEBI:58369"/>
    </reaction>
</comment>
<comment type="catalytic activity">
    <reaction evidence="25">
        <text>CMP + ATP = CDP + ADP</text>
        <dbReference type="Rhea" id="RHEA:11600"/>
        <dbReference type="ChEBI" id="CHEBI:30616"/>
        <dbReference type="ChEBI" id="CHEBI:58069"/>
        <dbReference type="ChEBI" id="CHEBI:60377"/>
        <dbReference type="ChEBI" id="CHEBI:456216"/>
        <dbReference type="EC" id="2.7.4.14"/>
    </reaction>
</comment>
<dbReference type="Ensembl" id="ENSCINT00000014265.3">
    <property type="protein sequence ID" value="ENSCINP00000014265.3"/>
    <property type="gene ID" value="ENSCING00000006951.3"/>
</dbReference>
<evidence type="ECO:0000256" key="6">
    <source>
        <dbReference type="ARBA" id="ARBA00022741"/>
    </source>
</evidence>
<comment type="catalytic activity">
    <reaction evidence="19 25">
        <text>UMP + ATP = UDP + ADP</text>
        <dbReference type="Rhea" id="RHEA:24400"/>
        <dbReference type="ChEBI" id="CHEBI:30616"/>
        <dbReference type="ChEBI" id="CHEBI:57865"/>
        <dbReference type="ChEBI" id="CHEBI:58223"/>
        <dbReference type="ChEBI" id="CHEBI:456216"/>
        <dbReference type="EC" id="2.7.4.14"/>
    </reaction>
</comment>
<evidence type="ECO:0000256" key="4">
    <source>
        <dbReference type="ARBA" id="ARBA00022490"/>
    </source>
</evidence>
<comment type="catalytic activity">
    <reaction evidence="12">
        <text>dCDP + GTP = dCTP + GDP</text>
        <dbReference type="Rhea" id="RHEA:79875"/>
        <dbReference type="ChEBI" id="CHEBI:37565"/>
        <dbReference type="ChEBI" id="CHEBI:58189"/>
        <dbReference type="ChEBI" id="CHEBI:58593"/>
        <dbReference type="ChEBI" id="CHEBI:61481"/>
    </reaction>
</comment>
<comment type="function">
    <text evidence="25">Catalyzes the phosphorylation of pyrimidine nucleoside monophosphates at the expense of ATP. Plays an important role in de novo pyrimidine nucleotide biosynthesis. Has preference for UMP and CMP as phosphate acceptors.</text>
</comment>
<feature type="region of interest" description="LID" evidence="25">
    <location>
        <begin position="143"/>
        <end position="153"/>
    </location>
</feature>
<protein>
    <recommendedName>
        <fullName evidence="25">UMP-CMP kinase</fullName>
        <ecNumber evidence="25">2.7.4.14</ecNumber>
    </recommendedName>
    <alternativeName>
        <fullName evidence="25">Deoxycytidylate kinase</fullName>
        <shortName evidence="25">CK</shortName>
        <shortName evidence="25">dCMP kinase</shortName>
    </alternativeName>
    <alternativeName>
        <fullName evidence="25">Uridine monophosphate/cytidine monophosphate kinase</fullName>
        <shortName evidence="25">UMP/CMP kinase</shortName>
        <shortName evidence="25">UMP/CMPK</shortName>
    </alternativeName>
</protein>
<evidence type="ECO:0000256" key="8">
    <source>
        <dbReference type="ARBA" id="ARBA00022840"/>
    </source>
</evidence>
<comment type="catalytic activity">
    <reaction evidence="24">
        <text>thiamine diphosphate + ADP = thiamine triphosphate + AMP</text>
        <dbReference type="Rhea" id="RHEA:69180"/>
        <dbReference type="ChEBI" id="CHEBI:58937"/>
        <dbReference type="ChEBI" id="CHEBI:58938"/>
        <dbReference type="ChEBI" id="CHEBI:456215"/>
        <dbReference type="ChEBI" id="CHEBI:456216"/>
    </reaction>
</comment>
<dbReference type="CDD" id="cd01428">
    <property type="entry name" value="ADK"/>
    <property type="match status" value="1"/>
</dbReference>
<reference evidence="26" key="4">
    <citation type="submission" date="2025-09" db="UniProtKB">
        <authorList>
            <consortium name="Ensembl"/>
        </authorList>
    </citation>
    <scope>IDENTIFICATION</scope>
</reference>
<evidence type="ECO:0000256" key="3">
    <source>
        <dbReference type="ARBA" id="ARBA00000937"/>
    </source>
</evidence>
<dbReference type="PANTHER" id="PTHR23359">
    <property type="entry name" value="NUCLEOTIDE KINASE"/>
    <property type="match status" value="1"/>
</dbReference>
<dbReference type="GO" id="GO:0004017">
    <property type="term" value="F:AMP kinase activity"/>
    <property type="evidence" value="ECO:0000318"/>
    <property type="project" value="GO_Central"/>
</dbReference>
<dbReference type="SUPFAM" id="SSF52540">
    <property type="entry name" value="P-loop containing nucleoside triphosphate hydrolases"/>
    <property type="match status" value="1"/>
</dbReference>
<gene>
    <name evidence="26" type="primary">LOC100182227</name>
</gene>
<evidence type="ECO:0000256" key="18">
    <source>
        <dbReference type="ARBA" id="ARBA00047801"/>
    </source>
</evidence>
<evidence type="ECO:0000256" key="20">
    <source>
        <dbReference type="ARBA" id="ARBA00048564"/>
    </source>
</evidence>
<name>F6VN10_CIOIN</name>
<comment type="domain">
    <text evidence="25">Consists of three domains, a large central CORE domain and two small peripheral domains, NMPbind and LID, which undergo movements during catalysis. The LID domain closes over the site of phosphoryl transfer upon ATP binding. Assembling and dissambling the active center during each catalytic cycle provides an effective means to prevent ATP hydrolysis.</text>
</comment>
<evidence type="ECO:0000313" key="26">
    <source>
        <dbReference type="Ensembl" id="ENSCINP00000014265.3"/>
    </source>
</evidence>
<evidence type="ECO:0000256" key="16">
    <source>
        <dbReference type="ARBA" id="ARBA00047390"/>
    </source>
</evidence>
<evidence type="ECO:0000256" key="24">
    <source>
        <dbReference type="ARBA" id="ARBA00048851"/>
    </source>
</evidence>
<evidence type="ECO:0000256" key="15">
    <source>
        <dbReference type="ARBA" id="ARBA00045111"/>
    </source>
</evidence>
<dbReference type="GeneTree" id="ENSGT00940000158325"/>
<feature type="binding site" evidence="25">
    <location>
        <position position="144"/>
    </location>
    <ligand>
        <name>ATP</name>
        <dbReference type="ChEBI" id="CHEBI:30616"/>
    </ligand>
</feature>
<dbReference type="GO" id="GO:0046034">
    <property type="term" value="P:ATP metabolic process"/>
    <property type="evidence" value="ECO:0007669"/>
    <property type="project" value="InterPro"/>
</dbReference>
<evidence type="ECO:0000256" key="19">
    <source>
        <dbReference type="ARBA" id="ARBA00048116"/>
    </source>
</evidence>
<dbReference type="Proteomes" id="UP000008144">
    <property type="component" value="Chromosome 9"/>
</dbReference>
<accession>F6VN10</accession>
<keyword evidence="8 25" id="KW-0067">ATP-binding</keyword>
<dbReference type="EC" id="2.7.4.14" evidence="25"/>
<comment type="catalytic activity">
    <reaction evidence="15">
        <text>CDP + GTP = CTP + GDP</text>
        <dbReference type="Rhea" id="RHEA:79859"/>
        <dbReference type="ChEBI" id="CHEBI:37563"/>
        <dbReference type="ChEBI" id="CHEBI:37565"/>
        <dbReference type="ChEBI" id="CHEBI:58069"/>
        <dbReference type="ChEBI" id="CHEBI:58189"/>
    </reaction>
</comment>
<dbReference type="Gene3D" id="3.40.50.300">
    <property type="entry name" value="P-loop containing nucleotide triphosphate hydrolases"/>
    <property type="match status" value="1"/>
</dbReference>
<comment type="catalytic activity">
    <reaction evidence="17">
        <text>GTP + UDP = UTP + GDP</text>
        <dbReference type="Rhea" id="RHEA:79863"/>
        <dbReference type="ChEBI" id="CHEBI:37565"/>
        <dbReference type="ChEBI" id="CHEBI:46398"/>
        <dbReference type="ChEBI" id="CHEBI:58189"/>
        <dbReference type="ChEBI" id="CHEBI:58223"/>
    </reaction>
</comment>
<dbReference type="GO" id="GO:0005737">
    <property type="term" value="C:cytoplasm"/>
    <property type="evidence" value="ECO:0000318"/>
    <property type="project" value="GO_Central"/>
</dbReference>
<dbReference type="NCBIfam" id="TIGR01359">
    <property type="entry name" value="UMP_CMP_kin_fam"/>
    <property type="match status" value="1"/>
</dbReference>
<dbReference type="GO" id="GO:0005829">
    <property type="term" value="C:cytosol"/>
    <property type="evidence" value="ECO:0000318"/>
    <property type="project" value="GO_Central"/>
</dbReference>
<feature type="binding site" evidence="25">
    <location>
        <begin position="106"/>
        <end position="109"/>
    </location>
    <ligand>
        <name>a ribonucleoside 5'-phosphate</name>
        <dbReference type="ChEBI" id="CHEBI:58043"/>
    </ligand>
</feature>
<dbReference type="HAMAP" id="MF_00235">
    <property type="entry name" value="Adenylate_kinase_Adk"/>
    <property type="match status" value="1"/>
</dbReference>
<feature type="binding site" evidence="25">
    <location>
        <position position="161"/>
    </location>
    <ligand>
        <name>a ribonucleoside 5'-phosphate</name>
        <dbReference type="ChEBI" id="CHEBI:58043"/>
    </ligand>
</feature>
<comment type="cofactor">
    <cofactor evidence="25">
        <name>Mg(2+)</name>
        <dbReference type="ChEBI" id="CHEBI:18420"/>
    </cofactor>
    <text evidence="25">Binds 1 Mg(2+) ion per monomer.</text>
</comment>
<dbReference type="HAMAP" id="MF_03172">
    <property type="entry name" value="Adenylate_kinase_UMP_CMP_kin"/>
    <property type="match status" value="1"/>
</dbReference>
<reference evidence="27" key="1">
    <citation type="journal article" date="2002" name="Science">
        <title>The draft genome of Ciona intestinalis: insights into chordate and vertebrate origins.</title>
        <authorList>
            <person name="Dehal P."/>
            <person name="Satou Y."/>
            <person name="Campbell R.K."/>
            <person name="Chapman J."/>
            <person name="Degnan B."/>
            <person name="De Tomaso A."/>
            <person name="Davidson B."/>
            <person name="Di Gregorio A."/>
            <person name="Gelpke M."/>
            <person name="Goodstein D.M."/>
            <person name="Harafuji N."/>
            <person name="Hastings K.E."/>
            <person name="Ho I."/>
            <person name="Hotta K."/>
            <person name="Huang W."/>
            <person name="Kawashima T."/>
            <person name="Lemaire P."/>
            <person name="Martinez D."/>
            <person name="Meinertzhagen I.A."/>
            <person name="Necula S."/>
            <person name="Nonaka M."/>
            <person name="Putnam N."/>
            <person name="Rash S."/>
            <person name="Saiga H."/>
            <person name="Satake M."/>
            <person name="Terry A."/>
            <person name="Yamada L."/>
            <person name="Wang H.G."/>
            <person name="Awazu S."/>
            <person name="Azumi K."/>
            <person name="Boore J."/>
            <person name="Branno M."/>
            <person name="Chin-Bow S."/>
            <person name="DeSantis R."/>
            <person name="Doyle S."/>
            <person name="Francino P."/>
            <person name="Keys D.N."/>
            <person name="Haga S."/>
            <person name="Hayashi H."/>
            <person name="Hino K."/>
            <person name="Imai K.S."/>
            <person name="Inaba K."/>
            <person name="Kano S."/>
            <person name="Kobayashi K."/>
            <person name="Kobayashi M."/>
            <person name="Lee B.I."/>
            <person name="Makabe K.W."/>
            <person name="Manohar C."/>
            <person name="Matassi G."/>
            <person name="Medina M."/>
            <person name="Mochizuki Y."/>
            <person name="Mount S."/>
            <person name="Morishita T."/>
            <person name="Miura S."/>
            <person name="Nakayama A."/>
            <person name="Nishizaka S."/>
            <person name="Nomoto H."/>
            <person name="Ohta F."/>
            <person name="Oishi K."/>
            <person name="Rigoutsos I."/>
            <person name="Sano M."/>
            <person name="Sasaki A."/>
            <person name="Sasakura Y."/>
            <person name="Shoguchi E."/>
            <person name="Shin-i T."/>
            <person name="Spagnuolo A."/>
            <person name="Stainier D."/>
            <person name="Suzuki M.M."/>
            <person name="Tassy O."/>
            <person name="Takatori N."/>
            <person name="Tokuoka M."/>
            <person name="Yagi K."/>
            <person name="Yoshizaki F."/>
            <person name="Wada S."/>
            <person name="Zhang C."/>
            <person name="Hyatt P.D."/>
            <person name="Larimer F."/>
            <person name="Detter C."/>
            <person name="Doggett N."/>
            <person name="Glavina T."/>
            <person name="Hawkins T."/>
            <person name="Richardson P."/>
            <person name="Lucas S."/>
            <person name="Kohara Y."/>
            <person name="Levine M."/>
            <person name="Satoh N."/>
            <person name="Rokhsar D.S."/>
        </authorList>
    </citation>
    <scope>NUCLEOTIDE SEQUENCE [LARGE SCALE GENOMIC DNA]</scope>
</reference>
<dbReference type="GO" id="GO:0036431">
    <property type="term" value="F:dCMP kinase activity"/>
    <property type="evidence" value="ECO:0007669"/>
    <property type="project" value="RHEA"/>
</dbReference>
<evidence type="ECO:0000256" key="17">
    <source>
        <dbReference type="ARBA" id="ARBA00047439"/>
    </source>
</evidence>
<feature type="binding site" evidence="25">
    <location>
        <begin position="78"/>
        <end position="80"/>
    </location>
    <ligand>
        <name>a ribonucleoside 5'-phosphate</name>
        <dbReference type="ChEBI" id="CHEBI:58043"/>
    </ligand>
</feature>
<dbReference type="GO" id="GO:0005524">
    <property type="term" value="F:ATP binding"/>
    <property type="evidence" value="ECO:0007669"/>
    <property type="project" value="UniProtKB-KW"/>
</dbReference>
<feature type="binding site" evidence="25">
    <location>
        <position position="189"/>
    </location>
    <ligand>
        <name>ATP</name>
        <dbReference type="ChEBI" id="CHEBI:30616"/>
    </ligand>
</feature>
<comment type="catalytic activity">
    <reaction evidence="14">
        <text>dAMP + dATP = 2 dADP</text>
        <dbReference type="Rhea" id="RHEA:78311"/>
        <dbReference type="ChEBI" id="CHEBI:57667"/>
        <dbReference type="ChEBI" id="CHEBI:58245"/>
        <dbReference type="ChEBI" id="CHEBI:61404"/>
    </reaction>
</comment>
<dbReference type="PROSITE" id="PS00113">
    <property type="entry name" value="ADENYLATE_KINASE"/>
    <property type="match status" value="1"/>
</dbReference>
<comment type="catalytic activity">
    <reaction evidence="3">
        <text>a ribonucleoside 5'-diphosphate + ATP = a ribonucleoside 5'-triphosphate + ADP</text>
        <dbReference type="Rhea" id="RHEA:18113"/>
        <dbReference type="ChEBI" id="CHEBI:30616"/>
        <dbReference type="ChEBI" id="CHEBI:57930"/>
        <dbReference type="ChEBI" id="CHEBI:61557"/>
        <dbReference type="ChEBI" id="CHEBI:456216"/>
        <dbReference type="EC" id="2.7.4.6"/>
    </reaction>
</comment>
<keyword evidence="27" id="KW-1185">Reference proteome</keyword>
<evidence type="ECO:0000256" key="10">
    <source>
        <dbReference type="ARBA" id="ARBA00023242"/>
    </source>
</evidence>
<dbReference type="GO" id="GO:0033862">
    <property type="term" value="F:UMP kinase activity"/>
    <property type="evidence" value="ECO:0007669"/>
    <property type="project" value="RHEA"/>
</dbReference>
<dbReference type="NCBIfam" id="NF011100">
    <property type="entry name" value="PRK14527.1"/>
    <property type="match status" value="1"/>
</dbReference>
<evidence type="ECO:0000256" key="5">
    <source>
        <dbReference type="ARBA" id="ARBA00022679"/>
    </source>
</evidence>
<feature type="binding site" evidence="25">
    <location>
        <position position="150"/>
    </location>
    <ligand>
        <name>a ribonucleoside 5'-phosphate</name>
        <dbReference type="ChEBI" id="CHEBI:58043"/>
    </ligand>
</feature>
<dbReference type="InterPro" id="IPR033690">
    <property type="entry name" value="Adenylat_kinase_CS"/>
</dbReference>
<dbReference type="GO" id="GO:0004550">
    <property type="term" value="F:nucleoside diphosphate kinase activity"/>
    <property type="evidence" value="ECO:0007669"/>
    <property type="project" value="UniProtKB-EC"/>
</dbReference>
<evidence type="ECO:0000256" key="22">
    <source>
        <dbReference type="ARBA" id="ARBA00048759"/>
    </source>
</evidence>
<reference evidence="26" key="3">
    <citation type="submission" date="2025-08" db="UniProtKB">
        <authorList>
            <consortium name="Ensembl"/>
        </authorList>
    </citation>
    <scope>IDENTIFICATION</scope>
</reference>
<dbReference type="GO" id="GO:0047506">
    <property type="term" value="F:dAMP kinase activity"/>
    <property type="evidence" value="ECO:0007669"/>
    <property type="project" value="RHEA"/>
</dbReference>
<dbReference type="PRINTS" id="PR00094">
    <property type="entry name" value="ADENYLTKNASE"/>
</dbReference>
<dbReference type="NCBIfam" id="TIGR01360">
    <property type="entry name" value="aden_kin_iso1"/>
    <property type="match status" value="1"/>
</dbReference>
<comment type="subunit">
    <text evidence="25">Monomer.</text>
</comment>
<keyword evidence="10 25" id="KW-0539">Nucleus</keyword>
<comment type="catalytic activity">
    <reaction evidence="18">
        <text>dATP + AMP = dADP + ADP</text>
        <dbReference type="Rhea" id="RHEA:79899"/>
        <dbReference type="ChEBI" id="CHEBI:57667"/>
        <dbReference type="ChEBI" id="CHEBI:61404"/>
        <dbReference type="ChEBI" id="CHEBI:456215"/>
        <dbReference type="ChEBI" id="CHEBI:456216"/>
    </reaction>
</comment>
<evidence type="ECO:0000256" key="7">
    <source>
        <dbReference type="ARBA" id="ARBA00022777"/>
    </source>
</evidence>
<dbReference type="GO" id="GO:0006221">
    <property type="term" value="P:pyrimidine nucleotide biosynthetic process"/>
    <property type="evidence" value="ECO:0007669"/>
    <property type="project" value="UniProtKB-UniRule"/>
</dbReference>
<dbReference type="AlphaFoldDB" id="F6VN10"/>
<sequence length="206" mass="23297">MINKSEVQTEQHGVKNNMDSKKIVFVIGGPGSGKGTQCEKIVEKYGFTHFSSGDLLRAEVNSGSPQGEELKQMMERGDLVPMSTVLKLIKDNMAAHTESKGFLVDGYPREVQQGIEFEQSIAPCTFVLWVDVAQETMVKRLLKRAETSGRVDDNEETIRKRLKTFVESTEPVIDYYKAQNKVRRVDSEQPVDDVFSDVQNIFKEFL</sequence>
<evidence type="ECO:0000256" key="12">
    <source>
        <dbReference type="ARBA" id="ARBA00045094"/>
    </source>
</evidence>
<keyword evidence="9 25" id="KW-0665">Pyrimidine biosynthesis</keyword>
<comment type="catalytic activity">
    <reaction evidence="20">
        <text>GDP + ATP = GTP + ADP</text>
        <dbReference type="Rhea" id="RHEA:27686"/>
        <dbReference type="ChEBI" id="CHEBI:30616"/>
        <dbReference type="ChEBI" id="CHEBI:37565"/>
        <dbReference type="ChEBI" id="CHEBI:58189"/>
        <dbReference type="ChEBI" id="CHEBI:456216"/>
        <dbReference type="EC" id="2.7.4.6"/>
    </reaction>
</comment>
<dbReference type="InterPro" id="IPR006266">
    <property type="entry name" value="UMP_CMP_kinase"/>
</dbReference>
<evidence type="ECO:0000256" key="11">
    <source>
        <dbReference type="ARBA" id="ARBA00045073"/>
    </source>
</evidence>
<dbReference type="InterPro" id="IPR027417">
    <property type="entry name" value="P-loop_NTPase"/>
</dbReference>
<dbReference type="FunFam" id="3.40.50.300:FF:000315">
    <property type="entry name" value="Adenylate kinase 1"/>
    <property type="match status" value="1"/>
</dbReference>
<comment type="caution">
    <text evidence="25">Lacks conserved residue(s) required for the propagation of feature annotation.</text>
</comment>
<dbReference type="STRING" id="7719.ENSCINP00000014265"/>
<organism evidence="26 27">
    <name type="scientific">Ciona intestinalis</name>
    <name type="common">Transparent sea squirt</name>
    <name type="synonym">Ascidia intestinalis</name>
    <dbReference type="NCBI Taxonomy" id="7719"/>
    <lineage>
        <taxon>Eukaryota</taxon>
        <taxon>Metazoa</taxon>
        <taxon>Chordata</taxon>
        <taxon>Tunicata</taxon>
        <taxon>Ascidiacea</taxon>
        <taxon>Phlebobranchia</taxon>
        <taxon>Cionidae</taxon>
        <taxon>Ciona</taxon>
    </lineage>
</organism>
<proteinExistence type="inferred from homology"/>